<feature type="region of interest" description="Disordered" evidence="2">
    <location>
        <begin position="76"/>
        <end position="152"/>
    </location>
</feature>
<dbReference type="Proteomes" id="UP000429607">
    <property type="component" value="Unassembled WGS sequence"/>
</dbReference>
<dbReference type="Pfam" id="PF00098">
    <property type="entry name" value="zf-CCHC"/>
    <property type="match status" value="1"/>
</dbReference>
<evidence type="ECO:0000313" key="4">
    <source>
        <dbReference type="EMBL" id="KAE9039289.1"/>
    </source>
</evidence>
<sequence length="951" mass="104289">MISSRYNNYLVSCKCAAKSEVMSPSSREGSRKREWPTFSGNREEFDGFSQLLVFALSGDGKLGYIAVSDYNTTKPYTFQGREYPPVVNLQGKDSGPDSATPRASVTPRSGDNDDDEEEDDGGDGNTNAGTKKKKRKGKKKTSPSGLVTDGEEAAQLRKRMEAEKADVCYISVSSLPVNYRKLVHGLVCPHAMWQAIEGHFGTRDPTDYASSYTGVFRYRLGDAENPEMFVQTLDSNIITFERVIDAKLSDIFKSMILQHALPASWEYIVRGWLGQAKTLSYVKLMELVSSELKRRRPEGSGQDKGKAEKAYAAVEAKPTGGTIERKCFACKKPGHLVADCPENPNRGEKVGTSEPPKKKQNTGKQYSKKDTKRHDHRDRDKHDDGRRHDEGRRHEESRSPPRGQVSHASGQWTSRHSGAHEVSLAGTGTEALNPRITTIHVGLATVLHPQFVTNVSTTIRLRDTMIVDTIHSIMSDRHRSMAMLDRGHSTATPDRHSSTETNKAHHSGLVINVDHHPDGATRHHVDQETSLRRAGVDAHHREAALVHVNALTISKAVTVLMSAVGVRTTIMVTDHPVDESHTAVRISLMVEADSHPSPVMNRESWRTEFQEGEKDLIAAHIRDKGMACIRRGNGTYEYKFERNRASNSEEEEDSDEGGSSGALVITRDDIIANINKNPKMTRTEKRLTRAMLGGSPLSPEDPYASDSVYSEKGLRFLSAAEAQEKQQETLKSLESQLREDMCKREEDNAVAPSIPATTEGDAVADPTPSQASAAVAADASAQAKPAIGLVSVTSTLNTNELTGVVDTGATSHMCKDIELFVQFEPIESSMETAANPLRILGKGTVRFPVKDSSNAMRTVELKDVNYVPRVAHNLFSVIKGLVNDGFEISIDKRECTLRHEAIGYVLSAPGGGGVDLYLLRGIGKRECALLAGGMLIRKRLCGGTGGLDILE</sequence>
<dbReference type="PROSITE" id="PS50158">
    <property type="entry name" value="ZF_CCHC"/>
    <property type="match status" value="1"/>
</dbReference>
<dbReference type="InterPro" id="IPR054722">
    <property type="entry name" value="PolX-like_BBD"/>
</dbReference>
<feature type="domain" description="CCHC-type" evidence="3">
    <location>
        <begin position="325"/>
        <end position="342"/>
    </location>
</feature>
<evidence type="ECO:0000313" key="5">
    <source>
        <dbReference type="Proteomes" id="UP000429607"/>
    </source>
</evidence>
<feature type="compositionally biased region" description="Basic residues" evidence="2">
    <location>
        <begin position="130"/>
        <end position="141"/>
    </location>
</feature>
<keyword evidence="1" id="KW-0862">Zinc</keyword>
<name>A0A6A3N1B0_9STRA</name>
<dbReference type="InterPro" id="IPR001878">
    <property type="entry name" value="Znf_CCHC"/>
</dbReference>
<feature type="region of interest" description="Disordered" evidence="2">
    <location>
        <begin position="335"/>
        <end position="419"/>
    </location>
</feature>
<feature type="compositionally biased region" description="Basic and acidic residues" evidence="2">
    <location>
        <begin position="345"/>
        <end position="357"/>
    </location>
</feature>
<dbReference type="GO" id="GO:0003676">
    <property type="term" value="F:nucleic acid binding"/>
    <property type="evidence" value="ECO:0007669"/>
    <property type="project" value="InterPro"/>
</dbReference>
<reference evidence="4 5" key="1">
    <citation type="submission" date="2018-09" db="EMBL/GenBank/DDBJ databases">
        <title>Genomic investigation of the strawberry pathogen Phytophthora fragariae indicates pathogenicity is determined by transcriptional variation in three key races.</title>
        <authorList>
            <person name="Adams T.M."/>
            <person name="Armitage A.D."/>
            <person name="Sobczyk M.K."/>
            <person name="Bates H.J."/>
            <person name="Dunwell J.M."/>
            <person name="Nellist C.F."/>
            <person name="Harrison R.J."/>
        </authorList>
    </citation>
    <scope>NUCLEOTIDE SEQUENCE [LARGE SCALE GENOMIC DNA]</scope>
    <source>
        <strain evidence="4 5">SCRP249</strain>
    </source>
</reference>
<feature type="compositionally biased region" description="Basic and acidic residues" evidence="2">
    <location>
        <begin position="367"/>
        <end position="399"/>
    </location>
</feature>
<feature type="compositionally biased region" description="Polar residues" evidence="2">
    <location>
        <begin position="406"/>
        <end position="416"/>
    </location>
</feature>
<gene>
    <name evidence="4" type="ORF">PR001_g7565</name>
</gene>
<proteinExistence type="predicted"/>
<feature type="region of interest" description="Disordered" evidence="2">
    <location>
        <begin position="642"/>
        <end position="662"/>
    </location>
</feature>
<organism evidence="4 5">
    <name type="scientific">Phytophthora rubi</name>
    <dbReference type="NCBI Taxonomy" id="129364"/>
    <lineage>
        <taxon>Eukaryota</taxon>
        <taxon>Sar</taxon>
        <taxon>Stramenopiles</taxon>
        <taxon>Oomycota</taxon>
        <taxon>Peronosporomycetes</taxon>
        <taxon>Peronosporales</taxon>
        <taxon>Peronosporaceae</taxon>
        <taxon>Phytophthora</taxon>
    </lineage>
</organism>
<dbReference type="Pfam" id="PF22936">
    <property type="entry name" value="Pol_BBD"/>
    <property type="match status" value="1"/>
</dbReference>
<dbReference type="InterPro" id="IPR036875">
    <property type="entry name" value="Znf_CCHC_sf"/>
</dbReference>
<keyword evidence="1" id="KW-0479">Metal-binding</keyword>
<dbReference type="Gene3D" id="4.10.60.10">
    <property type="entry name" value="Zinc finger, CCHC-type"/>
    <property type="match status" value="1"/>
</dbReference>
<dbReference type="SMART" id="SM00343">
    <property type="entry name" value="ZnF_C2HC"/>
    <property type="match status" value="1"/>
</dbReference>
<accession>A0A6A3N1B0</accession>
<dbReference type="SUPFAM" id="SSF57756">
    <property type="entry name" value="Retrovirus zinc finger-like domains"/>
    <property type="match status" value="1"/>
</dbReference>
<dbReference type="GO" id="GO:0008270">
    <property type="term" value="F:zinc ion binding"/>
    <property type="evidence" value="ECO:0007669"/>
    <property type="project" value="UniProtKB-KW"/>
</dbReference>
<dbReference type="AlphaFoldDB" id="A0A6A3N1B0"/>
<dbReference type="EMBL" id="QXFV01000381">
    <property type="protein sequence ID" value="KAE9039289.1"/>
    <property type="molecule type" value="Genomic_DNA"/>
</dbReference>
<evidence type="ECO:0000259" key="3">
    <source>
        <dbReference type="PROSITE" id="PS50158"/>
    </source>
</evidence>
<evidence type="ECO:0000256" key="2">
    <source>
        <dbReference type="SAM" id="MobiDB-lite"/>
    </source>
</evidence>
<feature type="compositionally biased region" description="Acidic residues" evidence="2">
    <location>
        <begin position="112"/>
        <end position="122"/>
    </location>
</feature>
<comment type="caution">
    <text evidence="4">The sequence shown here is derived from an EMBL/GenBank/DDBJ whole genome shotgun (WGS) entry which is preliminary data.</text>
</comment>
<protein>
    <recommendedName>
        <fullName evidence="3">CCHC-type domain-containing protein</fullName>
    </recommendedName>
</protein>
<keyword evidence="1" id="KW-0863">Zinc-finger</keyword>
<evidence type="ECO:0000256" key="1">
    <source>
        <dbReference type="PROSITE-ProRule" id="PRU00047"/>
    </source>
</evidence>